<sequence>MNYSLCNNLAIPLPPTASASCGVASTVANFSTILKSCCNNGPIANYSQSPSRGGDPNGPTYCFEYCNITDPNLSYLDVERCIMGNITLNQNLSAIGQPQALDVFCIPAANGTLTVSTGSKTIVGGMSRVVWAILGIGLVGAVFSGL</sequence>
<name>A0A6A6TVJ0_9PEZI</name>
<dbReference type="Proteomes" id="UP000799302">
    <property type="component" value="Unassembled WGS sequence"/>
</dbReference>
<keyword evidence="1" id="KW-1133">Transmembrane helix</keyword>
<organism evidence="2 3">
    <name type="scientific">Microthyrium microscopicum</name>
    <dbReference type="NCBI Taxonomy" id="703497"/>
    <lineage>
        <taxon>Eukaryota</taxon>
        <taxon>Fungi</taxon>
        <taxon>Dikarya</taxon>
        <taxon>Ascomycota</taxon>
        <taxon>Pezizomycotina</taxon>
        <taxon>Dothideomycetes</taxon>
        <taxon>Dothideomycetes incertae sedis</taxon>
        <taxon>Microthyriales</taxon>
        <taxon>Microthyriaceae</taxon>
        <taxon>Microthyrium</taxon>
    </lineage>
</organism>
<evidence type="ECO:0000313" key="3">
    <source>
        <dbReference type="Proteomes" id="UP000799302"/>
    </source>
</evidence>
<evidence type="ECO:0000256" key="1">
    <source>
        <dbReference type="SAM" id="Phobius"/>
    </source>
</evidence>
<reference evidence="2" key="1">
    <citation type="journal article" date="2020" name="Stud. Mycol.">
        <title>101 Dothideomycetes genomes: a test case for predicting lifestyles and emergence of pathogens.</title>
        <authorList>
            <person name="Haridas S."/>
            <person name="Albert R."/>
            <person name="Binder M."/>
            <person name="Bloem J."/>
            <person name="Labutti K."/>
            <person name="Salamov A."/>
            <person name="Andreopoulos B."/>
            <person name="Baker S."/>
            <person name="Barry K."/>
            <person name="Bills G."/>
            <person name="Bluhm B."/>
            <person name="Cannon C."/>
            <person name="Castanera R."/>
            <person name="Culley D."/>
            <person name="Daum C."/>
            <person name="Ezra D."/>
            <person name="Gonzalez J."/>
            <person name="Henrissat B."/>
            <person name="Kuo A."/>
            <person name="Liang C."/>
            <person name="Lipzen A."/>
            <person name="Lutzoni F."/>
            <person name="Magnuson J."/>
            <person name="Mondo S."/>
            <person name="Nolan M."/>
            <person name="Ohm R."/>
            <person name="Pangilinan J."/>
            <person name="Park H.-J."/>
            <person name="Ramirez L."/>
            <person name="Alfaro M."/>
            <person name="Sun H."/>
            <person name="Tritt A."/>
            <person name="Yoshinaga Y."/>
            <person name="Zwiers L.-H."/>
            <person name="Turgeon B."/>
            <person name="Goodwin S."/>
            <person name="Spatafora J."/>
            <person name="Crous P."/>
            <person name="Grigoriev I."/>
        </authorList>
    </citation>
    <scope>NUCLEOTIDE SEQUENCE</scope>
    <source>
        <strain evidence="2">CBS 115976</strain>
    </source>
</reference>
<feature type="transmembrane region" description="Helical" evidence="1">
    <location>
        <begin position="129"/>
        <end position="145"/>
    </location>
</feature>
<dbReference type="AlphaFoldDB" id="A0A6A6TVJ0"/>
<dbReference type="EMBL" id="MU004243">
    <property type="protein sequence ID" value="KAF2664095.1"/>
    <property type="molecule type" value="Genomic_DNA"/>
</dbReference>
<accession>A0A6A6TVJ0</accession>
<proteinExistence type="predicted"/>
<keyword evidence="1" id="KW-0472">Membrane</keyword>
<keyword evidence="3" id="KW-1185">Reference proteome</keyword>
<evidence type="ECO:0000313" key="2">
    <source>
        <dbReference type="EMBL" id="KAF2664095.1"/>
    </source>
</evidence>
<gene>
    <name evidence="2" type="ORF">BT63DRAFT_483550</name>
</gene>
<protein>
    <submittedName>
        <fullName evidence="2">Uncharacterized protein</fullName>
    </submittedName>
</protein>
<keyword evidence="1" id="KW-0812">Transmembrane</keyword>